<dbReference type="InterPro" id="IPR047057">
    <property type="entry name" value="MerR_fam"/>
</dbReference>
<evidence type="ECO:0000256" key="1">
    <source>
        <dbReference type="ARBA" id="ARBA00004496"/>
    </source>
</evidence>
<dbReference type="PRINTS" id="PR00040">
    <property type="entry name" value="HTHMERR"/>
</dbReference>
<dbReference type="EMBL" id="NHNI01000001">
    <property type="protein sequence ID" value="OZY85513.1"/>
    <property type="molecule type" value="Genomic_DNA"/>
</dbReference>
<dbReference type="PROSITE" id="PS50937">
    <property type="entry name" value="HTH_MERR_2"/>
    <property type="match status" value="1"/>
</dbReference>
<dbReference type="Gene3D" id="1.10.1660.10">
    <property type="match status" value="1"/>
</dbReference>
<dbReference type="InterPro" id="IPR011789">
    <property type="entry name" value="CueR"/>
</dbReference>
<dbReference type="NCBIfam" id="TIGR02044">
    <property type="entry name" value="CueR"/>
    <property type="match status" value="1"/>
</dbReference>
<keyword evidence="5" id="KW-0804">Transcription</keyword>
<gene>
    <name evidence="7" type="ORF">CBP51_00215</name>
</gene>
<dbReference type="InterPro" id="IPR009061">
    <property type="entry name" value="DNA-bd_dom_put_sf"/>
</dbReference>
<reference evidence="8" key="1">
    <citation type="submission" date="2017-05" db="EMBL/GenBank/DDBJ databases">
        <authorList>
            <person name="Barney B.M."/>
        </authorList>
    </citation>
    <scope>NUCLEOTIDE SEQUENCE [LARGE SCALE GENOMIC DNA]</scope>
    <source>
        <strain evidence="8">PSBB022</strain>
    </source>
</reference>
<dbReference type="RefSeq" id="WP_078042883.1">
    <property type="nucleotide sequence ID" value="NZ_NHNI01000001.1"/>
</dbReference>
<dbReference type="Proteomes" id="UP000216101">
    <property type="component" value="Unassembled WGS sequence"/>
</dbReference>
<dbReference type="GO" id="GO:0003700">
    <property type="term" value="F:DNA-binding transcription factor activity"/>
    <property type="evidence" value="ECO:0007669"/>
    <property type="project" value="InterPro"/>
</dbReference>
<dbReference type="Pfam" id="PF09278">
    <property type="entry name" value="MerR-DNA-bind"/>
    <property type="match status" value="1"/>
</dbReference>
<dbReference type="PANTHER" id="PTHR30204:SF94">
    <property type="entry name" value="HEAVY METAL-DEPENDENT TRANSCRIPTIONAL REGULATOR HI_0293-RELATED"/>
    <property type="match status" value="1"/>
</dbReference>
<feature type="domain" description="HTH merR-type" evidence="6">
    <location>
        <begin position="19"/>
        <end position="88"/>
    </location>
</feature>
<evidence type="ECO:0000259" key="6">
    <source>
        <dbReference type="PROSITE" id="PS50937"/>
    </source>
</evidence>
<evidence type="ECO:0000256" key="3">
    <source>
        <dbReference type="ARBA" id="ARBA00023015"/>
    </source>
</evidence>
<keyword evidence="3" id="KW-0805">Transcription regulation</keyword>
<dbReference type="CDD" id="cd01108">
    <property type="entry name" value="HTH_CueR"/>
    <property type="match status" value="1"/>
</dbReference>
<comment type="subcellular location">
    <subcellularLocation>
        <location evidence="1">Cytoplasm</location>
    </subcellularLocation>
</comment>
<organism evidence="7 8">
    <name type="scientific">Cellvibrio mixtus</name>
    <dbReference type="NCBI Taxonomy" id="39650"/>
    <lineage>
        <taxon>Bacteria</taxon>
        <taxon>Pseudomonadati</taxon>
        <taxon>Pseudomonadota</taxon>
        <taxon>Gammaproteobacteria</taxon>
        <taxon>Cellvibrionales</taxon>
        <taxon>Cellvibrionaceae</taxon>
        <taxon>Cellvibrio</taxon>
    </lineage>
</organism>
<keyword evidence="8" id="KW-1185">Reference proteome</keyword>
<keyword evidence="2" id="KW-0963">Cytoplasm</keyword>
<proteinExistence type="predicted"/>
<comment type="caution">
    <text evidence="7">The sequence shown here is derived from an EMBL/GenBank/DDBJ whole genome shotgun (WGS) entry which is preliminary data.</text>
</comment>
<protein>
    <submittedName>
        <fullName evidence="7">Cu(I)-responsive transcriptional regulator</fullName>
    </submittedName>
</protein>
<dbReference type="GO" id="GO:0003677">
    <property type="term" value="F:DNA binding"/>
    <property type="evidence" value="ECO:0007669"/>
    <property type="project" value="UniProtKB-KW"/>
</dbReference>
<dbReference type="InterPro" id="IPR000551">
    <property type="entry name" value="MerR-type_HTH_dom"/>
</dbReference>
<evidence type="ECO:0000256" key="5">
    <source>
        <dbReference type="ARBA" id="ARBA00023163"/>
    </source>
</evidence>
<evidence type="ECO:0000256" key="4">
    <source>
        <dbReference type="ARBA" id="ARBA00023125"/>
    </source>
</evidence>
<accession>A0A266Q6K1</accession>
<dbReference type="PROSITE" id="PS00552">
    <property type="entry name" value="HTH_MERR_1"/>
    <property type="match status" value="1"/>
</dbReference>
<dbReference type="InterPro" id="IPR015358">
    <property type="entry name" value="Tscrpt_reg_MerR_DNA-bd"/>
</dbReference>
<evidence type="ECO:0000256" key="2">
    <source>
        <dbReference type="ARBA" id="ARBA00022490"/>
    </source>
</evidence>
<dbReference type="GO" id="GO:0045893">
    <property type="term" value="P:positive regulation of DNA-templated transcription"/>
    <property type="evidence" value="ECO:0007669"/>
    <property type="project" value="InterPro"/>
</dbReference>
<dbReference type="AlphaFoldDB" id="A0A266Q6K1"/>
<keyword evidence="4" id="KW-0238">DNA-binding</keyword>
<dbReference type="GO" id="GO:0005737">
    <property type="term" value="C:cytoplasm"/>
    <property type="evidence" value="ECO:0007669"/>
    <property type="project" value="UniProtKB-SubCell"/>
</dbReference>
<evidence type="ECO:0000313" key="8">
    <source>
        <dbReference type="Proteomes" id="UP000216101"/>
    </source>
</evidence>
<dbReference type="GO" id="GO:0005507">
    <property type="term" value="F:copper ion binding"/>
    <property type="evidence" value="ECO:0007669"/>
    <property type="project" value="InterPro"/>
</dbReference>
<dbReference type="SUPFAM" id="SSF46955">
    <property type="entry name" value="Putative DNA-binding domain"/>
    <property type="match status" value="1"/>
</dbReference>
<sequence length="153" mass="17058">MTTHNTSALELAEAQAQGLYTIGEAAKLSGISTKMIRHYETLGLVSPAERTFANYRMYQARDIHLLGFIKSARDLGFSMKQIAQLTSLWLDEARSSADVKKVALAHIDVMDERIHSLQKMRKALSDLANRCQGDDRPDCPILDGLNTMAHCHN</sequence>
<evidence type="ECO:0000313" key="7">
    <source>
        <dbReference type="EMBL" id="OZY85513.1"/>
    </source>
</evidence>
<name>A0A266Q6K1_9GAMM</name>
<dbReference type="SMART" id="SM00422">
    <property type="entry name" value="HTH_MERR"/>
    <property type="match status" value="1"/>
</dbReference>
<dbReference type="PANTHER" id="PTHR30204">
    <property type="entry name" value="REDOX-CYCLING DRUG-SENSING TRANSCRIPTIONAL ACTIVATOR SOXR"/>
    <property type="match status" value="1"/>
</dbReference>
<dbReference type="Pfam" id="PF00376">
    <property type="entry name" value="MerR"/>
    <property type="match status" value="1"/>
</dbReference>